<reference evidence="6" key="1">
    <citation type="submission" date="2021-03" db="EMBL/GenBank/DDBJ databases">
        <authorList>
            <person name="Tagirdzhanova G."/>
        </authorList>
    </citation>
    <scope>NUCLEOTIDE SEQUENCE</scope>
</reference>
<dbReference type="PANTHER" id="PTHR24305:SF190">
    <property type="entry name" value="P450, PUTATIVE (EUROFUNG)-RELATED"/>
    <property type="match status" value="1"/>
</dbReference>
<dbReference type="Proteomes" id="UP000664169">
    <property type="component" value="Unassembled WGS sequence"/>
</dbReference>
<dbReference type="PROSITE" id="PS00086">
    <property type="entry name" value="CYTOCHROME_P450"/>
    <property type="match status" value="1"/>
</dbReference>
<dbReference type="GO" id="GO:0016705">
    <property type="term" value="F:oxidoreductase activity, acting on paired donors, with incorporation or reduction of molecular oxygen"/>
    <property type="evidence" value="ECO:0007669"/>
    <property type="project" value="InterPro"/>
</dbReference>
<dbReference type="GO" id="GO:0020037">
    <property type="term" value="F:heme binding"/>
    <property type="evidence" value="ECO:0007669"/>
    <property type="project" value="InterPro"/>
</dbReference>
<evidence type="ECO:0000256" key="2">
    <source>
        <dbReference type="ARBA" id="ARBA00022723"/>
    </source>
</evidence>
<dbReference type="Gene3D" id="1.10.630.10">
    <property type="entry name" value="Cytochrome P450"/>
    <property type="match status" value="1"/>
</dbReference>
<dbReference type="EMBL" id="CAJPDQ010000006">
    <property type="protein sequence ID" value="CAF9910920.1"/>
    <property type="molecule type" value="Genomic_DNA"/>
</dbReference>
<dbReference type="InterPro" id="IPR036396">
    <property type="entry name" value="Cyt_P450_sf"/>
</dbReference>
<dbReference type="CDD" id="cd11060">
    <property type="entry name" value="CYP57A1-like"/>
    <property type="match status" value="1"/>
</dbReference>
<comment type="caution">
    <text evidence="6">The sequence shown here is derived from an EMBL/GenBank/DDBJ whole genome shotgun (WGS) entry which is preliminary data.</text>
</comment>
<dbReference type="SUPFAM" id="SSF48264">
    <property type="entry name" value="Cytochrome P450"/>
    <property type="match status" value="1"/>
</dbReference>
<comment type="cofactor">
    <cofactor evidence="1 4">
        <name>heme</name>
        <dbReference type="ChEBI" id="CHEBI:30413"/>
    </cofactor>
</comment>
<dbReference type="AlphaFoldDB" id="A0A8H3ESM0"/>
<sequence>MDGFVHAQYGKVVRVAPNKYSIDDPAACKLIYGFGAPLKKSTWYSMASDPKIGPNHNLFSVQDREMHAAMRKRQAGFYSMTSIKTYEPFVDECVSVFLEQFDRISKSGEIIDLQIWLQSYALDAISQMTYGVRHGLVDNGARDPDKHMQWLWDLQYFMTLGGLTFPWGLPLLLLRYGSIFSGAMKFVDRLDKQAEEKFDNGTVKETALDDGRPVTFFEKVLKARNANAEDFEKYHIGSSTNANMLAGSDTTSIALSSIMYHSLKSTHVWKRLREELNEAISNGSVTQPITFEQAQNLHYFQCVLKEALRVHPSIGLPMWRLIPQGGMEIGGTFFPESTWIGINPWVAHHNKEVFGNDIDVFNPDRWDANTTPKPKLDQMAAYSLAFGAGSRTCIGKNVSILEMNKLIPELVRRYDFDLLQPDKEPEIENNWFVKQKHINVRVQPAQ</sequence>
<keyword evidence="3 4" id="KW-0408">Iron</keyword>
<dbReference type="Pfam" id="PF00067">
    <property type="entry name" value="p450"/>
    <property type="match status" value="1"/>
</dbReference>
<feature type="binding site" description="axial binding residue" evidence="4">
    <location>
        <position position="393"/>
    </location>
    <ligand>
        <name>heme</name>
        <dbReference type="ChEBI" id="CHEBI:30413"/>
    </ligand>
    <ligandPart>
        <name>Fe</name>
        <dbReference type="ChEBI" id="CHEBI:18248"/>
    </ligandPart>
</feature>
<dbReference type="InterPro" id="IPR002401">
    <property type="entry name" value="Cyt_P450_E_grp-I"/>
</dbReference>
<dbReference type="InterPro" id="IPR017972">
    <property type="entry name" value="Cyt_P450_CS"/>
</dbReference>
<evidence type="ECO:0000256" key="5">
    <source>
        <dbReference type="RuleBase" id="RU000461"/>
    </source>
</evidence>
<accession>A0A8H3ESM0</accession>
<dbReference type="PRINTS" id="PR00463">
    <property type="entry name" value="EP450I"/>
</dbReference>
<dbReference type="OrthoDB" id="3934656at2759"/>
<evidence type="ECO:0008006" key="8">
    <source>
        <dbReference type="Google" id="ProtNLM"/>
    </source>
</evidence>
<dbReference type="PANTHER" id="PTHR24305">
    <property type="entry name" value="CYTOCHROME P450"/>
    <property type="match status" value="1"/>
</dbReference>
<proteinExistence type="inferred from homology"/>
<dbReference type="GO" id="GO:0005506">
    <property type="term" value="F:iron ion binding"/>
    <property type="evidence" value="ECO:0007669"/>
    <property type="project" value="InterPro"/>
</dbReference>
<dbReference type="InterPro" id="IPR001128">
    <property type="entry name" value="Cyt_P450"/>
</dbReference>
<evidence type="ECO:0000256" key="1">
    <source>
        <dbReference type="ARBA" id="ARBA00001971"/>
    </source>
</evidence>
<keyword evidence="4 5" id="KW-0349">Heme</keyword>
<name>A0A8H3ESM0_9LECA</name>
<evidence type="ECO:0000256" key="4">
    <source>
        <dbReference type="PIRSR" id="PIRSR602401-1"/>
    </source>
</evidence>
<evidence type="ECO:0000313" key="7">
    <source>
        <dbReference type="Proteomes" id="UP000664169"/>
    </source>
</evidence>
<evidence type="ECO:0000256" key="3">
    <source>
        <dbReference type="ARBA" id="ARBA00023004"/>
    </source>
</evidence>
<organism evidence="6 7">
    <name type="scientific">Gomphillus americanus</name>
    <dbReference type="NCBI Taxonomy" id="1940652"/>
    <lineage>
        <taxon>Eukaryota</taxon>
        <taxon>Fungi</taxon>
        <taxon>Dikarya</taxon>
        <taxon>Ascomycota</taxon>
        <taxon>Pezizomycotina</taxon>
        <taxon>Lecanoromycetes</taxon>
        <taxon>OSLEUM clade</taxon>
        <taxon>Ostropomycetidae</taxon>
        <taxon>Ostropales</taxon>
        <taxon>Graphidaceae</taxon>
        <taxon>Gomphilloideae</taxon>
        <taxon>Gomphillus</taxon>
    </lineage>
</organism>
<protein>
    <recommendedName>
        <fullName evidence="8">Cytochrome P450</fullName>
    </recommendedName>
</protein>
<dbReference type="PRINTS" id="PR00385">
    <property type="entry name" value="P450"/>
</dbReference>
<keyword evidence="5" id="KW-0503">Monooxygenase</keyword>
<gene>
    <name evidence="6" type="ORF">GOMPHAMPRED_007232</name>
</gene>
<keyword evidence="5" id="KW-0560">Oxidoreductase</keyword>
<dbReference type="GO" id="GO:0004497">
    <property type="term" value="F:monooxygenase activity"/>
    <property type="evidence" value="ECO:0007669"/>
    <property type="project" value="UniProtKB-KW"/>
</dbReference>
<comment type="similarity">
    <text evidence="5">Belongs to the cytochrome P450 family.</text>
</comment>
<keyword evidence="7" id="KW-1185">Reference proteome</keyword>
<keyword evidence="2 4" id="KW-0479">Metal-binding</keyword>
<dbReference type="InterPro" id="IPR050121">
    <property type="entry name" value="Cytochrome_P450_monoxygenase"/>
</dbReference>
<evidence type="ECO:0000313" key="6">
    <source>
        <dbReference type="EMBL" id="CAF9910920.1"/>
    </source>
</evidence>